<evidence type="ECO:0000256" key="1">
    <source>
        <dbReference type="ARBA" id="ARBA00001561"/>
    </source>
</evidence>
<dbReference type="Proteomes" id="UP000627292">
    <property type="component" value="Unassembled WGS sequence"/>
</dbReference>
<evidence type="ECO:0000256" key="2">
    <source>
        <dbReference type="ARBA" id="ARBA00011901"/>
    </source>
</evidence>
<dbReference type="GO" id="GO:0009253">
    <property type="term" value="P:peptidoglycan catabolic process"/>
    <property type="evidence" value="ECO:0007669"/>
    <property type="project" value="InterPro"/>
</dbReference>
<dbReference type="Pfam" id="PF01520">
    <property type="entry name" value="Amidase_3"/>
    <property type="match status" value="1"/>
</dbReference>
<evidence type="ECO:0000259" key="4">
    <source>
        <dbReference type="SMART" id="SM00646"/>
    </source>
</evidence>
<gene>
    <name evidence="5" type="ORF">GCM10011379_25470</name>
</gene>
<dbReference type="EMBL" id="BMIB01000003">
    <property type="protein sequence ID" value="GGH68811.1"/>
    <property type="molecule type" value="Genomic_DNA"/>
</dbReference>
<dbReference type="EC" id="3.5.1.28" evidence="2"/>
<dbReference type="SMART" id="SM00646">
    <property type="entry name" value="Ami_3"/>
    <property type="match status" value="1"/>
</dbReference>
<comment type="caution">
    <text evidence="5">The sequence shown here is derived from an EMBL/GenBank/DDBJ whole genome shotgun (WGS) entry which is preliminary data.</text>
</comment>
<dbReference type="SUPFAM" id="SSF53187">
    <property type="entry name" value="Zn-dependent exopeptidases"/>
    <property type="match status" value="1"/>
</dbReference>
<dbReference type="Gene3D" id="3.40.630.40">
    <property type="entry name" value="Zn-dependent exopeptidases"/>
    <property type="match status" value="1"/>
</dbReference>
<name>A0A917J170_9BACT</name>
<reference evidence="5" key="1">
    <citation type="journal article" date="2014" name="Int. J. Syst. Evol. Microbiol.">
        <title>Complete genome sequence of Corynebacterium casei LMG S-19264T (=DSM 44701T), isolated from a smear-ripened cheese.</title>
        <authorList>
            <consortium name="US DOE Joint Genome Institute (JGI-PGF)"/>
            <person name="Walter F."/>
            <person name="Albersmeier A."/>
            <person name="Kalinowski J."/>
            <person name="Ruckert C."/>
        </authorList>
    </citation>
    <scope>NUCLEOTIDE SEQUENCE</scope>
    <source>
        <strain evidence="5">CGMCC 1.15290</strain>
    </source>
</reference>
<dbReference type="GO" id="GO:0008745">
    <property type="term" value="F:N-acetylmuramoyl-L-alanine amidase activity"/>
    <property type="evidence" value="ECO:0007669"/>
    <property type="project" value="UniProtKB-EC"/>
</dbReference>
<dbReference type="RefSeq" id="WP_188952768.1">
    <property type="nucleotide sequence ID" value="NZ_BMIB01000003.1"/>
</dbReference>
<dbReference type="PANTHER" id="PTHR30404:SF0">
    <property type="entry name" value="N-ACETYLMURAMOYL-L-ALANINE AMIDASE AMIC"/>
    <property type="match status" value="1"/>
</dbReference>
<keyword evidence="6" id="KW-1185">Reference proteome</keyword>
<accession>A0A917J170</accession>
<evidence type="ECO:0000313" key="5">
    <source>
        <dbReference type="EMBL" id="GGH68811.1"/>
    </source>
</evidence>
<evidence type="ECO:0000256" key="3">
    <source>
        <dbReference type="ARBA" id="ARBA00022801"/>
    </source>
</evidence>
<dbReference type="AlphaFoldDB" id="A0A917J170"/>
<reference evidence="5" key="2">
    <citation type="submission" date="2020-09" db="EMBL/GenBank/DDBJ databases">
        <authorList>
            <person name="Sun Q."/>
            <person name="Zhou Y."/>
        </authorList>
    </citation>
    <scope>NUCLEOTIDE SEQUENCE</scope>
    <source>
        <strain evidence="5">CGMCC 1.15290</strain>
    </source>
</reference>
<organism evidence="5 6">
    <name type="scientific">Filimonas zeae</name>
    <dbReference type="NCBI Taxonomy" id="1737353"/>
    <lineage>
        <taxon>Bacteria</taxon>
        <taxon>Pseudomonadati</taxon>
        <taxon>Bacteroidota</taxon>
        <taxon>Chitinophagia</taxon>
        <taxon>Chitinophagales</taxon>
        <taxon>Chitinophagaceae</taxon>
        <taxon>Filimonas</taxon>
    </lineage>
</organism>
<comment type="catalytic activity">
    <reaction evidence="1">
        <text>Hydrolyzes the link between N-acetylmuramoyl residues and L-amino acid residues in certain cell-wall glycopeptides.</text>
        <dbReference type="EC" id="3.5.1.28"/>
    </reaction>
</comment>
<dbReference type="InterPro" id="IPR050695">
    <property type="entry name" value="N-acetylmuramoyl_amidase_3"/>
</dbReference>
<proteinExistence type="predicted"/>
<feature type="domain" description="MurNAc-LAA" evidence="4">
    <location>
        <begin position="97"/>
        <end position="293"/>
    </location>
</feature>
<evidence type="ECO:0000313" key="6">
    <source>
        <dbReference type="Proteomes" id="UP000627292"/>
    </source>
</evidence>
<protein>
    <recommendedName>
        <fullName evidence="2">N-acetylmuramoyl-L-alanine amidase</fullName>
        <ecNumber evidence="2">3.5.1.28</ecNumber>
    </recommendedName>
</protein>
<dbReference type="GO" id="GO:0030288">
    <property type="term" value="C:outer membrane-bounded periplasmic space"/>
    <property type="evidence" value="ECO:0007669"/>
    <property type="project" value="TreeGrafter"/>
</dbReference>
<keyword evidence="3" id="KW-0378">Hydrolase</keyword>
<dbReference type="CDD" id="cd02696">
    <property type="entry name" value="MurNAc-LAA"/>
    <property type="match status" value="1"/>
</dbReference>
<sequence length="336" mass="37864">MKKIVVFGVAWLFCTSFITLKDPENDVPPQRRALHTIIIDAGHGGRDEGAPGAYSFEKNICLAIALKLQQKMAEELPEINVVMTRTTDSYPSLYERADLANRSKGDLFLSIHCNSADPHRERELLGYKTETYYKGKGKNRKKYTRKVPNYRYYTVPSTAKGTETYIWAAHKNEAKEVAMRENESLYMDSATTAQMKDFDPESPQKRILYTLKTRQYFDRSASLALTVEDEFSKVGRISREARQRQVGIWVLQATAMPSILIETGYISNPEEEEYLNSEKGQNEIVDVIIKSLKRYRYSLENRLIPPAAATLAADTAVGTIPPAAVDSTEAATPASN</sequence>
<dbReference type="PANTHER" id="PTHR30404">
    <property type="entry name" value="N-ACETYLMURAMOYL-L-ALANINE AMIDASE"/>
    <property type="match status" value="1"/>
</dbReference>
<dbReference type="InterPro" id="IPR002508">
    <property type="entry name" value="MurNAc-LAA_cat"/>
</dbReference>